<dbReference type="Pfam" id="PF07715">
    <property type="entry name" value="Plug"/>
    <property type="match status" value="1"/>
</dbReference>
<feature type="signal peptide" evidence="10">
    <location>
        <begin position="1"/>
        <end position="27"/>
    </location>
</feature>
<keyword evidence="3 8" id="KW-1134">Transmembrane beta strand</keyword>
<dbReference type="InterPro" id="IPR012910">
    <property type="entry name" value="Plug_dom"/>
</dbReference>
<keyword evidence="7 8" id="KW-0998">Cell outer membrane</keyword>
<keyword evidence="6 8" id="KW-0472">Membrane</keyword>
<name>A0ABY4TZE4_9SPHN</name>
<dbReference type="PROSITE" id="PS52016">
    <property type="entry name" value="TONB_DEPENDENT_REC_3"/>
    <property type="match status" value="1"/>
</dbReference>
<organism evidence="13 14">
    <name type="scientific">Sphingomonas donggukensis</name>
    <dbReference type="NCBI Taxonomy" id="2949093"/>
    <lineage>
        <taxon>Bacteria</taxon>
        <taxon>Pseudomonadati</taxon>
        <taxon>Pseudomonadota</taxon>
        <taxon>Alphaproteobacteria</taxon>
        <taxon>Sphingomonadales</taxon>
        <taxon>Sphingomonadaceae</taxon>
        <taxon>Sphingomonas</taxon>
    </lineage>
</organism>
<sequence>MKPYIRRRLLASTLLISAAALSTPAYAQVAEATETAPDAQQAPEAQVGEDIVITGSRIARPDLEVASPVNVIGSEEIALRQPNTAEDLLRELPSVRPNLGPAVNNGSDGSAAVDLRGIGANRTLVILDGRRIVPFGLDGVVDLNVIPTGLVERVDVVTGGASSVYGADAVAGVVNFITKRNFSGIQASGNYRVSELGDAVQYRGDLLVGANLDDGRGNVVLGLGYANRKAVLATSRKIAEIPIGSGTGTFLGSTGSVPAIFQSSLATTTNPNGLPTTGLGAVIDPATGSFRAATQADTFNTNLGTYFLTPLEQYNVYASGRYEVADNIEVYATGMFTRNKAELALASSGTFGNAYDLPLNNPYLPTTARNQLCAANGISVADCNAAAAVNTGTARTVRVIPSRRFAEYGPRGNPIESTMFQVQAGIRGDIVEGLKFDVSAQYGETNQNQARINWGSSSKVQQALLAYRNAAGQLVCSNTANGCVPLNVFGANGSITPDQIAFIDLDAQIRRLVSQKVITGSINGDLFNLTSPFANSPIAFSIGAEYRKLTASATPDAPSQIQGEVLGTGARTPPDFGTYDVREAFGEIIIPLIEDNFLYRASIEAGVRYSDYSTTGGSTTWKAGGTIEPIQGFKFRGMYQKAVRSPNIQELFQSPVQGLSNLLVDPCAGAAPTASRTLCEGTGAPAGTYGGISQPSSNQINVTTSGNPNLDVERATTYTLGAVIAPRFIPRFSLTVDYFNIKIRDLISAPSQNDILNGCYSTTLNPSQTLNGFCSLIRRNPLTGSLNGAGETPGVILGSSNLGRLQTAGIDVGFNYAIPLGNSELRLGFNGTWLDYYRIQATPLSIFRECKSYYSTSCTNARPEYKWNARASYDFGVPDVSLLWNHISKVRLEDIRPASLGLNDPGPGNTATAYNGILPQFRQVKSYDYFDLNVRFDVSDEFEFGLLVENLFDKKPPLLGNGVAGTAFNNGNTMPTIYDVIGRAYTISGKLKF</sequence>
<dbReference type="InterPro" id="IPR039426">
    <property type="entry name" value="TonB-dep_rcpt-like"/>
</dbReference>
<evidence type="ECO:0000256" key="9">
    <source>
        <dbReference type="RuleBase" id="RU003357"/>
    </source>
</evidence>
<dbReference type="RefSeq" id="WP_250754740.1">
    <property type="nucleotide sequence ID" value="NZ_CP098401.1"/>
</dbReference>
<evidence type="ECO:0000256" key="1">
    <source>
        <dbReference type="ARBA" id="ARBA00004571"/>
    </source>
</evidence>
<protein>
    <submittedName>
        <fullName evidence="13">TonB-dependent receptor</fullName>
    </submittedName>
</protein>
<dbReference type="InterPro" id="IPR036942">
    <property type="entry name" value="Beta-barrel_TonB_sf"/>
</dbReference>
<comment type="subcellular location">
    <subcellularLocation>
        <location evidence="1 8">Cell outer membrane</location>
        <topology evidence="1 8">Multi-pass membrane protein</topology>
    </subcellularLocation>
</comment>
<keyword evidence="14" id="KW-1185">Reference proteome</keyword>
<evidence type="ECO:0000256" key="8">
    <source>
        <dbReference type="PROSITE-ProRule" id="PRU01360"/>
    </source>
</evidence>
<dbReference type="InterPro" id="IPR037066">
    <property type="entry name" value="Plug_dom_sf"/>
</dbReference>
<proteinExistence type="inferred from homology"/>
<evidence type="ECO:0000313" key="13">
    <source>
        <dbReference type="EMBL" id="URW76932.1"/>
    </source>
</evidence>
<evidence type="ECO:0000256" key="3">
    <source>
        <dbReference type="ARBA" id="ARBA00022452"/>
    </source>
</evidence>
<dbReference type="PANTHER" id="PTHR47234:SF2">
    <property type="entry name" value="TONB-DEPENDENT RECEPTOR"/>
    <property type="match status" value="1"/>
</dbReference>
<accession>A0ABY4TZE4</accession>
<keyword evidence="4 8" id="KW-0812">Transmembrane</keyword>
<evidence type="ECO:0000259" key="11">
    <source>
        <dbReference type="Pfam" id="PF00593"/>
    </source>
</evidence>
<dbReference type="SUPFAM" id="SSF56935">
    <property type="entry name" value="Porins"/>
    <property type="match status" value="1"/>
</dbReference>
<evidence type="ECO:0000256" key="7">
    <source>
        <dbReference type="ARBA" id="ARBA00023237"/>
    </source>
</evidence>
<gene>
    <name evidence="13" type="ORF">M9980_06990</name>
</gene>
<keyword evidence="13" id="KW-0675">Receptor</keyword>
<feature type="domain" description="TonB-dependent receptor plug" evidence="12">
    <location>
        <begin position="63"/>
        <end position="173"/>
    </location>
</feature>
<dbReference type="Gene3D" id="2.40.170.20">
    <property type="entry name" value="TonB-dependent receptor, beta-barrel domain"/>
    <property type="match status" value="1"/>
</dbReference>
<keyword evidence="10" id="KW-0732">Signal</keyword>
<dbReference type="PANTHER" id="PTHR47234">
    <property type="match status" value="1"/>
</dbReference>
<evidence type="ECO:0000256" key="5">
    <source>
        <dbReference type="ARBA" id="ARBA00023077"/>
    </source>
</evidence>
<feature type="domain" description="TonB-dependent receptor-like beta-barrel" evidence="11">
    <location>
        <begin position="435"/>
        <end position="951"/>
    </location>
</feature>
<dbReference type="Pfam" id="PF00593">
    <property type="entry name" value="TonB_dep_Rec_b-barrel"/>
    <property type="match status" value="1"/>
</dbReference>
<dbReference type="Gene3D" id="2.170.130.10">
    <property type="entry name" value="TonB-dependent receptor, plug domain"/>
    <property type="match status" value="1"/>
</dbReference>
<keyword evidence="2 8" id="KW-0813">Transport</keyword>
<evidence type="ECO:0000256" key="2">
    <source>
        <dbReference type="ARBA" id="ARBA00022448"/>
    </source>
</evidence>
<evidence type="ECO:0000259" key="12">
    <source>
        <dbReference type="Pfam" id="PF07715"/>
    </source>
</evidence>
<dbReference type="Proteomes" id="UP001055580">
    <property type="component" value="Chromosome"/>
</dbReference>
<reference evidence="13" key="1">
    <citation type="submission" date="2022-05" db="EMBL/GenBank/DDBJ databases">
        <title>Sphingomonas sp. strain RMG20 Genome sequencing and assembly.</title>
        <authorList>
            <person name="Kim I."/>
        </authorList>
    </citation>
    <scope>NUCLEOTIDE SEQUENCE</scope>
    <source>
        <strain evidence="13">RMG20</strain>
    </source>
</reference>
<evidence type="ECO:0000256" key="6">
    <source>
        <dbReference type="ARBA" id="ARBA00023136"/>
    </source>
</evidence>
<keyword evidence="5 9" id="KW-0798">TonB box</keyword>
<dbReference type="EMBL" id="CP098401">
    <property type="protein sequence ID" value="URW76932.1"/>
    <property type="molecule type" value="Genomic_DNA"/>
</dbReference>
<evidence type="ECO:0000256" key="10">
    <source>
        <dbReference type="SAM" id="SignalP"/>
    </source>
</evidence>
<dbReference type="InterPro" id="IPR000531">
    <property type="entry name" value="Beta-barrel_TonB"/>
</dbReference>
<evidence type="ECO:0000256" key="4">
    <source>
        <dbReference type="ARBA" id="ARBA00022692"/>
    </source>
</evidence>
<comment type="similarity">
    <text evidence="8 9">Belongs to the TonB-dependent receptor family.</text>
</comment>
<feature type="chain" id="PRO_5045149994" evidence="10">
    <location>
        <begin position="28"/>
        <end position="993"/>
    </location>
</feature>
<evidence type="ECO:0000313" key="14">
    <source>
        <dbReference type="Proteomes" id="UP001055580"/>
    </source>
</evidence>